<dbReference type="Pfam" id="PF04717">
    <property type="entry name" value="Phage_base_V"/>
    <property type="match status" value="1"/>
</dbReference>
<dbReference type="Pfam" id="PF05954">
    <property type="entry name" value="Phage_GPD"/>
    <property type="match status" value="1"/>
</dbReference>
<dbReference type="Pfam" id="PF22178">
    <property type="entry name" value="Gp5_trimer_C"/>
    <property type="match status" value="1"/>
</dbReference>
<sequence length="708" mass="79650">MPQDITLEGRKARVNLPGKLKGWLVRAQVDDGLSRIPETTIEFMSTDIDIDLQKVMGERLRLEIDAPKDKVRYFQGRCVAAEYLGSHAGRGYYRAAVRPWLWFLTRTQNCRIFQDKTVIEVIKDVFGKHGFSDFKDTTKHKYRKRAYCVQYQETDFAFLSRLMEEEGIYYYHTHEKMKETLVLADDSSTHKAIEDNADIDFYFREDEYRRANDHIFEWRSGERIRSGKVTLQDYDFERPKSDLRSVKSLPVGGHAYRSYEVYDYPGRYLDTGTGEHLARVRVEGLAAETQRWHGVSNVRQMAAGAKFKLKKHPRKAENAEYLVISARHQIQIDADIEDSEYVEAILGTELSFDTSNSLDMYRCIFETQPVNAPFRAPQTTPWPRFPGVQTAVVVGKKGEEIWTDEYGRVKVHFHWDRQGKRDDTSSCWIRTSVPWSGKGWGAIGVPRIGQEVVVQFEDGDLDRPIITGMVYNGETKVPYALPAHQTQSGVKTQSTKGGGGFSELVFEDKKDAEFVRLQSERDFKQIIKNNAEITVGLEHKKGGTYTQTIHGDKTETIREGNHSFTVAKGEETQSIAKSRKTDIGADDLLKVAANQAVSIKGKKNQDISSSYTIDVGAALDISAKTKITLTCGASKVEITPSKVTISSPQLEFKADATAKLTANGQLKLEGRGQAELKGGGMLKLEGGGMTQLKSSGLLIAKGSLTMIN</sequence>
<comment type="subcellular location">
    <subcellularLocation>
        <location evidence="1">Secreted</location>
    </subcellularLocation>
</comment>
<organism evidence="6 7">
    <name type="scientific">Roseibium litorale</name>
    <dbReference type="NCBI Taxonomy" id="2803841"/>
    <lineage>
        <taxon>Bacteria</taxon>
        <taxon>Pseudomonadati</taxon>
        <taxon>Pseudomonadota</taxon>
        <taxon>Alphaproteobacteria</taxon>
        <taxon>Hyphomicrobiales</taxon>
        <taxon>Stappiaceae</taxon>
        <taxon>Roseibium</taxon>
    </lineage>
</organism>
<evidence type="ECO:0000259" key="4">
    <source>
        <dbReference type="Pfam" id="PF04717"/>
    </source>
</evidence>
<proteinExistence type="inferred from homology"/>
<reference evidence="6 7" key="2">
    <citation type="journal article" date="2021" name="Int. J. Syst. Evol. Microbiol.">
        <title>Roseibium litorale sp. nov., isolated from a tidal flat sediment and proposal for the reclassification of Labrenzia polysiphoniae as Roseibium polysiphoniae comb. nov.</title>
        <authorList>
            <person name="Liu Y."/>
            <person name="Pei T."/>
            <person name="Du J."/>
            <person name="Chao M."/>
            <person name="Deng M.R."/>
            <person name="Zhu H."/>
        </authorList>
    </citation>
    <scope>NUCLEOTIDE SEQUENCE [LARGE SCALE GENOMIC DNA]</scope>
    <source>
        <strain evidence="6 7">4C16A</strain>
    </source>
</reference>
<evidence type="ECO:0000256" key="1">
    <source>
        <dbReference type="ARBA" id="ARBA00004613"/>
    </source>
</evidence>
<dbReference type="InterPro" id="IPR006533">
    <property type="entry name" value="T6SS_Vgr_RhsGE"/>
</dbReference>
<feature type="domain" description="Gp5/Type VI secretion system Vgr protein OB-fold" evidence="4">
    <location>
        <begin position="404"/>
        <end position="471"/>
    </location>
</feature>
<comment type="similarity">
    <text evidence="2">Belongs to the VgrG protein family.</text>
</comment>
<dbReference type="InterPro" id="IPR017847">
    <property type="entry name" value="T6SS_RhsGE_Vgr_subset"/>
</dbReference>
<evidence type="ECO:0000313" key="6">
    <source>
        <dbReference type="EMBL" id="MBD8891289.1"/>
    </source>
</evidence>
<dbReference type="InterPro" id="IPR006531">
    <property type="entry name" value="Gp5/Vgr_OB"/>
</dbReference>
<accession>A0ABR9CKB6</accession>
<feature type="domain" description="Gp5/Type VI secretion system Vgr C-terminal trimerisation" evidence="5">
    <location>
        <begin position="488"/>
        <end position="606"/>
    </location>
</feature>
<dbReference type="Proteomes" id="UP000632063">
    <property type="component" value="Unassembled WGS sequence"/>
</dbReference>
<dbReference type="SUPFAM" id="SSF69279">
    <property type="entry name" value="Phage tail proteins"/>
    <property type="match status" value="2"/>
</dbReference>
<dbReference type="NCBIfam" id="TIGR03361">
    <property type="entry name" value="VI_Rhs_Vgr"/>
    <property type="match status" value="1"/>
</dbReference>
<gene>
    <name evidence="6" type="primary">tssI</name>
    <name evidence="6" type="ORF">IG616_07010</name>
</gene>
<evidence type="ECO:0000313" key="7">
    <source>
        <dbReference type="Proteomes" id="UP000632063"/>
    </source>
</evidence>
<dbReference type="InterPro" id="IPR037026">
    <property type="entry name" value="Vgr_OB-fold_dom_sf"/>
</dbReference>
<evidence type="ECO:0000256" key="2">
    <source>
        <dbReference type="ARBA" id="ARBA00005558"/>
    </source>
</evidence>
<dbReference type="InterPro" id="IPR054030">
    <property type="entry name" value="Gp5_Vgr_C"/>
</dbReference>
<dbReference type="SUPFAM" id="SSF69255">
    <property type="entry name" value="gp5 N-terminal domain-like"/>
    <property type="match status" value="1"/>
</dbReference>
<evidence type="ECO:0000256" key="3">
    <source>
        <dbReference type="ARBA" id="ARBA00022525"/>
    </source>
</evidence>
<dbReference type="PANTHER" id="PTHR32305:SF15">
    <property type="entry name" value="PROTEIN RHSA-RELATED"/>
    <property type="match status" value="1"/>
</dbReference>
<keyword evidence="7" id="KW-1185">Reference proteome</keyword>
<dbReference type="PANTHER" id="PTHR32305">
    <property type="match status" value="1"/>
</dbReference>
<comment type="caution">
    <text evidence="6">The sequence shown here is derived from an EMBL/GenBank/DDBJ whole genome shotgun (WGS) entry which is preliminary data.</text>
</comment>
<dbReference type="RefSeq" id="WP_192147425.1">
    <property type="nucleotide sequence ID" value="NZ_JACYXI010000003.1"/>
</dbReference>
<protein>
    <submittedName>
        <fullName evidence="6">Type VI secretion system tip protein VgrG</fullName>
    </submittedName>
</protein>
<dbReference type="EMBL" id="JACYXI010000003">
    <property type="protein sequence ID" value="MBD8891289.1"/>
    <property type="molecule type" value="Genomic_DNA"/>
</dbReference>
<dbReference type="NCBIfam" id="TIGR01646">
    <property type="entry name" value="vgr_GE"/>
    <property type="match status" value="1"/>
</dbReference>
<dbReference type="Gene3D" id="2.30.110.50">
    <property type="match status" value="1"/>
</dbReference>
<dbReference type="SUPFAM" id="SSF69349">
    <property type="entry name" value="Phage fibre proteins"/>
    <property type="match status" value="1"/>
</dbReference>
<evidence type="ECO:0000259" key="5">
    <source>
        <dbReference type="Pfam" id="PF22178"/>
    </source>
</evidence>
<keyword evidence="3" id="KW-0964">Secreted</keyword>
<dbReference type="Gene3D" id="2.40.50.230">
    <property type="entry name" value="Gp5 N-terminal domain"/>
    <property type="match status" value="1"/>
</dbReference>
<dbReference type="Gene3D" id="3.55.50.10">
    <property type="entry name" value="Baseplate protein-like domains"/>
    <property type="match status" value="1"/>
</dbReference>
<name>A0ABR9CKB6_9HYPH</name>
<dbReference type="Gene3D" id="4.10.220.110">
    <property type="match status" value="1"/>
</dbReference>
<dbReference type="InterPro" id="IPR050708">
    <property type="entry name" value="T6SS_VgrG/RHS"/>
</dbReference>
<reference evidence="7" key="1">
    <citation type="submission" date="2020-09" db="EMBL/GenBank/DDBJ databases">
        <title>The genome sequence of strain Labrenzia suaedae 4C16A.</title>
        <authorList>
            <person name="Liu Y."/>
        </authorList>
    </citation>
    <scope>NUCLEOTIDE SEQUENCE [LARGE SCALE GENOMIC DNA]</scope>
    <source>
        <strain evidence="7">4C16A</strain>
    </source>
</reference>